<dbReference type="EC" id="2.7.13.3" evidence="2"/>
<evidence type="ECO:0000256" key="1">
    <source>
        <dbReference type="ARBA" id="ARBA00000085"/>
    </source>
</evidence>
<feature type="transmembrane region" description="Helical" evidence="10">
    <location>
        <begin position="105"/>
        <end position="123"/>
    </location>
</feature>
<evidence type="ECO:0000256" key="4">
    <source>
        <dbReference type="ARBA" id="ARBA00022679"/>
    </source>
</evidence>
<feature type="region of interest" description="Disordered" evidence="9">
    <location>
        <begin position="359"/>
        <end position="426"/>
    </location>
</feature>
<dbReference type="AlphaFoldDB" id="A0A3S4UMY4"/>
<dbReference type="InterPro" id="IPR003594">
    <property type="entry name" value="HATPase_dom"/>
</dbReference>
<sequence>MPSLQAIAVICQVIAELPLLKHLDRAPVVVGAFLCVPAVLALAWAIRHRARSPRVRAVCSVTAFVCVATSSMVGSGTTHVVPALLIASALVVIDLSLTAGLIADLVYVIGLVVFLMVLGHAPLEVLGVGVGFLALVASGTILGLVLARYDAVLADQRQALAERDAALVRAERQAAVEKELMLAQERARAAHELHDGLGHRLTQIGMSLEFASRVRRRDPEAAWQEIAVAERTSREAVGEMRTWVRALSPASPTVLAAHGTAQGAGATDTTGTSGTSGAAGLEAIAASFRGTGVHVEVTDEIGPGALAQEAELLIYRAVQEGLTNALRHSGARSITIGLAADPQEPADRSDHVTLTVTNPIPADRRDDIPTPAVGERGGPEAGFGLRGLSESAAQLGGGATAGRDGETFRLRLTLPTRTALRPQEAS</sequence>
<evidence type="ECO:0000256" key="7">
    <source>
        <dbReference type="ARBA" id="ARBA00022840"/>
    </source>
</evidence>
<feature type="compositionally biased region" description="Gly residues" evidence="9">
    <location>
        <begin position="375"/>
        <end position="385"/>
    </location>
</feature>
<keyword evidence="14" id="KW-1185">Reference proteome</keyword>
<reference evidence="13 14" key="1">
    <citation type="submission" date="2018-12" db="EMBL/GenBank/DDBJ databases">
        <authorList>
            <consortium name="Pathogen Informatics"/>
        </authorList>
    </citation>
    <scope>NUCLEOTIDE SEQUENCE [LARGE SCALE GENOMIC DNA]</scope>
    <source>
        <strain evidence="13 14">NCTC11923</strain>
    </source>
</reference>
<keyword evidence="7" id="KW-0067">ATP-binding</keyword>
<dbReference type="RefSeq" id="WP_051281471.1">
    <property type="nucleotide sequence ID" value="NZ_CBCRWE010000111.1"/>
</dbReference>
<dbReference type="KEGG" id="asla:NCTC11923_00920"/>
<keyword evidence="10" id="KW-0472">Membrane</keyword>
<accession>A0A3S4UMY4</accession>
<dbReference type="GO" id="GO:0046983">
    <property type="term" value="F:protein dimerization activity"/>
    <property type="evidence" value="ECO:0007669"/>
    <property type="project" value="InterPro"/>
</dbReference>
<keyword evidence="5" id="KW-0547">Nucleotide-binding</keyword>
<keyword evidence="10" id="KW-0812">Transmembrane</keyword>
<feature type="domain" description="Signal transduction histidine kinase subgroup 3 dimerisation and phosphoacceptor" evidence="12">
    <location>
        <begin position="185"/>
        <end position="250"/>
    </location>
</feature>
<dbReference type="InterPro" id="IPR036890">
    <property type="entry name" value="HATPase_C_sf"/>
</dbReference>
<dbReference type="EMBL" id="LR134363">
    <property type="protein sequence ID" value="VEG74287.1"/>
    <property type="molecule type" value="Genomic_DNA"/>
</dbReference>
<dbReference type="GO" id="GO:0000155">
    <property type="term" value="F:phosphorelay sensor kinase activity"/>
    <property type="evidence" value="ECO:0007669"/>
    <property type="project" value="InterPro"/>
</dbReference>
<evidence type="ECO:0000256" key="3">
    <source>
        <dbReference type="ARBA" id="ARBA00022553"/>
    </source>
</evidence>
<feature type="transmembrane region" description="Helical" evidence="10">
    <location>
        <begin position="25"/>
        <end position="45"/>
    </location>
</feature>
<keyword evidence="4 13" id="KW-0808">Transferase</keyword>
<evidence type="ECO:0000256" key="2">
    <source>
        <dbReference type="ARBA" id="ARBA00012438"/>
    </source>
</evidence>
<name>A0A3S4UMY4_9ACTO</name>
<evidence type="ECO:0000256" key="10">
    <source>
        <dbReference type="SAM" id="Phobius"/>
    </source>
</evidence>
<dbReference type="STRING" id="1278298.GCA_000428685_01850"/>
<proteinExistence type="predicted"/>
<feature type="domain" description="Histidine kinase/HSP90-like ATPase" evidence="11">
    <location>
        <begin position="311"/>
        <end position="414"/>
    </location>
</feature>
<gene>
    <name evidence="13" type="primary">desK_3</name>
    <name evidence="13" type="ORF">NCTC11923_00920</name>
</gene>
<protein>
    <recommendedName>
        <fullName evidence="2">histidine kinase</fullName>
        <ecNumber evidence="2">2.7.13.3</ecNumber>
    </recommendedName>
</protein>
<evidence type="ECO:0000259" key="12">
    <source>
        <dbReference type="Pfam" id="PF07730"/>
    </source>
</evidence>
<dbReference type="Proteomes" id="UP000276899">
    <property type="component" value="Chromosome"/>
</dbReference>
<dbReference type="PANTHER" id="PTHR24421">
    <property type="entry name" value="NITRATE/NITRITE SENSOR PROTEIN NARX-RELATED"/>
    <property type="match status" value="1"/>
</dbReference>
<evidence type="ECO:0000313" key="14">
    <source>
        <dbReference type="Proteomes" id="UP000276899"/>
    </source>
</evidence>
<evidence type="ECO:0000256" key="6">
    <source>
        <dbReference type="ARBA" id="ARBA00022777"/>
    </source>
</evidence>
<dbReference type="InterPro" id="IPR050482">
    <property type="entry name" value="Sensor_HK_TwoCompSys"/>
</dbReference>
<keyword evidence="10" id="KW-1133">Transmembrane helix</keyword>
<keyword evidence="3" id="KW-0597">Phosphoprotein</keyword>
<keyword evidence="6 13" id="KW-0418">Kinase</keyword>
<keyword evidence="8" id="KW-0902">Two-component regulatory system</keyword>
<feature type="compositionally biased region" description="Low complexity" evidence="9">
    <location>
        <begin position="410"/>
        <end position="426"/>
    </location>
</feature>
<comment type="catalytic activity">
    <reaction evidence="1">
        <text>ATP + protein L-histidine = ADP + protein N-phospho-L-histidine.</text>
        <dbReference type="EC" id="2.7.13.3"/>
    </reaction>
</comment>
<dbReference type="GO" id="GO:0016020">
    <property type="term" value="C:membrane"/>
    <property type="evidence" value="ECO:0007669"/>
    <property type="project" value="InterPro"/>
</dbReference>
<feature type="transmembrane region" description="Helical" evidence="10">
    <location>
        <begin position="129"/>
        <end position="147"/>
    </location>
</feature>
<evidence type="ECO:0000256" key="5">
    <source>
        <dbReference type="ARBA" id="ARBA00022741"/>
    </source>
</evidence>
<dbReference type="Gene3D" id="3.30.565.10">
    <property type="entry name" value="Histidine kinase-like ATPase, C-terminal domain"/>
    <property type="match status" value="1"/>
</dbReference>
<evidence type="ECO:0000313" key="13">
    <source>
        <dbReference type="EMBL" id="VEG74287.1"/>
    </source>
</evidence>
<organism evidence="13 14">
    <name type="scientific">Actinomyces slackii</name>
    <dbReference type="NCBI Taxonomy" id="52774"/>
    <lineage>
        <taxon>Bacteria</taxon>
        <taxon>Bacillati</taxon>
        <taxon>Actinomycetota</taxon>
        <taxon>Actinomycetes</taxon>
        <taxon>Actinomycetales</taxon>
        <taxon>Actinomycetaceae</taxon>
        <taxon>Actinomyces</taxon>
    </lineage>
</organism>
<dbReference type="SUPFAM" id="SSF55874">
    <property type="entry name" value="ATPase domain of HSP90 chaperone/DNA topoisomerase II/histidine kinase"/>
    <property type="match status" value="1"/>
</dbReference>
<evidence type="ECO:0000259" key="11">
    <source>
        <dbReference type="Pfam" id="PF02518"/>
    </source>
</evidence>
<dbReference type="PANTHER" id="PTHR24421:SF10">
    <property type="entry name" value="NITRATE_NITRITE SENSOR PROTEIN NARQ"/>
    <property type="match status" value="1"/>
</dbReference>
<dbReference type="InterPro" id="IPR011712">
    <property type="entry name" value="Sig_transdc_His_kin_sub3_dim/P"/>
</dbReference>
<evidence type="ECO:0000256" key="9">
    <source>
        <dbReference type="SAM" id="MobiDB-lite"/>
    </source>
</evidence>
<feature type="transmembrane region" description="Helical" evidence="10">
    <location>
        <begin position="57"/>
        <end position="74"/>
    </location>
</feature>
<evidence type="ECO:0000256" key="8">
    <source>
        <dbReference type="ARBA" id="ARBA00023012"/>
    </source>
</evidence>
<dbReference type="GO" id="GO:0005524">
    <property type="term" value="F:ATP binding"/>
    <property type="evidence" value="ECO:0007669"/>
    <property type="project" value="UniProtKB-KW"/>
</dbReference>
<dbReference type="CDD" id="cd16917">
    <property type="entry name" value="HATPase_UhpB-NarQ-NarX-like"/>
    <property type="match status" value="1"/>
</dbReference>
<dbReference type="Gene3D" id="1.20.5.1930">
    <property type="match status" value="1"/>
</dbReference>
<dbReference type="Pfam" id="PF07730">
    <property type="entry name" value="HisKA_3"/>
    <property type="match status" value="1"/>
</dbReference>
<dbReference type="Pfam" id="PF02518">
    <property type="entry name" value="HATPase_c"/>
    <property type="match status" value="1"/>
</dbReference>